<evidence type="ECO:0000313" key="3">
    <source>
        <dbReference type="Proteomes" id="UP000000939"/>
    </source>
</evidence>
<evidence type="ECO:0000313" key="2">
    <source>
        <dbReference type="EMBL" id="ADG92639.1"/>
    </source>
</evidence>
<keyword evidence="1" id="KW-0143">Chaperone</keyword>
<evidence type="ECO:0008006" key="4">
    <source>
        <dbReference type="Google" id="ProtNLM"/>
    </source>
</evidence>
<dbReference type="HOGENOM" id="CLU_098311_0_0_7"/>
<dbReference type="KEGG" id="ant:Arnit_0975"/>
<evidence type="ECO:0000256" key="1">
    <source>
        <dbReference type="ARBA" id="ARBA00023186"/>
    </source>
</evidence>
<protein>
    <recommendedName>
        <fullName evidence="4">Cytoplasmic chaperone TorD family protein</fullName>
    </recommendedName>
</protein>
<keyword evidence="3" id="KW-1185">Reference proteome</keyword>
<dbReference type="InterPro" id="IPR050289">
    <property type="entry name" value="TorD/DmsD_chaperones"/>
</dbReference>
<dbReference type="InterPro" id="IPR020945">
    <property type="entry name" value="DMSO/NO3_reduct_chaperone"/>
</dbReference>
<dbReference type="Gene3D" id="1.10.3480.10">
    <property type="entry name" value="TorD-like"/>
    <property type="match status" value="1"/>
</dbReference>
<dbReference type="PANTHER" id="PTHR34227">
    <property type="entry name" value="CHAPERONE PROTEIN YCDY"/>
    <property type="match status" value="1"/>
</dbReference>
<dbReference type="RefSeq" id="WP_013134784.1">
    <property type="nucleotide sequence ID" value="NC_014166.1"/>
</dbReference>
<reference evidence="2 3" key="1">
    <citation type="journal article" date="2010" name="Stand. Genomic Sci.">
        <title>Complete genome sequence of Arcobacter nitrofigilis type strain (CI).</title>
        <authorList>
            <person name="Pati A."/>
            <person name="Gronow S."/>
            <person name="Lapidus A."/>
            <person name="Copeland A."/>
            <person name="Glavina Del Rio T."/>
            <person name="Nolan M."/>
            <person name="Lucas S."/>
            <person name="Tice H."/>
            <person name="Cheng J.F."/>
            <person name="Han C."/>
            <person name="Chertkov O."/>
            <person name="Bruce D."/>
            <person name="Tapia R."/>
            <person name="Goodwin L."/>
            <person name="Pitluck S."/>
            <person name="Liolios K."/>
            <person name="Ivanova N."/>
            <person name="Mavromatis K."/>
            <person name="Chen A."/>
            <person name="Palaniappan K."/>
            <person name="Land M."/>
            <person name="Hauser L."/>
            <person name="Chang Y.J."/>
            <person name="Jeffries C.D."/>
            <person name="Detter J.C."/>
            <person name="Rohde M."/>
            <person name="Goker M."/>
            <person name="Bristow J."/>
            <person name="Eisen J.A."/>
            <person name="Markowitz V."/>
            <person name="Hugenholtz P."/>
            <person name="Klenk H.P."/>
            <person name="Kyrpides N.C."/>
        </authorList>
    </citation>
    <scope>NUCLEOTIDE SEQUENCE [LARGE SCALE GENOMIC DNA]</scope>
    <source>
        <strain evidence="3">ATCC 33309 / DSM 7299 / CCUG 15893 / LMG 7604 / NCTC 12251 / CI</strain>
    </source>
</reference>
<dbReference type="STRING" id="572480.Arnit_0975"/>
<dbReference type="Pfam" id="PF02613">
    <property type="entry name" value="Nitrate_red_del"/>
    <property type="match status" value="1"/>
</dbReference>
<proteinExistence type="predicted"/>
<accession>D5V357</accession>
<dbReference type="InterPro" id="IPR036411">
    <property type="entry name" value="TorD-like_sf"/>
</dbReference>
<dbReference type="Proteomes" id="UP000000939">
    <property type="component" value="Chromosome"/>
</dbReference>
<dbReference type="eggNOG" id="COG3381">
    <property type="taxonomic scope" value="Bacteria"/>
</dbReference>
<dbReference type="PANTHER" id="PTHR34227:SF1">
    <property type="entry name" value="DIMETHYL SULFOXIDE REDUCTASE CHAPERONE-RELATED"/>
    <property type="match status" value="1"/>
</dbReference>
<dbReference type="AlphaFoldDB" id="D5V357"/>
<organism evidence="2 3">
    <name type="scientific">Arcobacter nitrofigilis (strain ATCC 33309 / DSM 7299 / CCUG 15893 / LMG 7604 / NCTC 12251 / CI)</name>
    <name type="common">Campylobacter nitrofigilis</name>
    <dbReference type="NCBI Taxonomy" id="572480"/>
    <lineage>
        <taxon>Bacteria</taxon>
        <taxon>Pseudomonadati</taxon>
        <taxon>Campylobacterota</taxon>
        <taxon>Epsilonproteobacteria</taxon>
        <taxon>Campylobacterales</taxon>
        <taxon>Arcobacteraceae</taxon>
        <taxon>Arcobacter</taxon>
    </lineage>
</organism>
<dbReference type="SUPFAM" id="SSF89155">
    <property type="entry name" value="TorD-like"/>
    <property type="match status" value="1"/>
</dbReference>
<dbReference type="EMBL" id="CP001999">
    <property type="protein sequence ID" value="ADG92639.1"/>
    <property type="molecule type" value="Genomic_DNA"/>
</dbReference>
<gene>
    <name evidence="2" type="ordered locus">Arnit_0975</name>
</gene>
<sequence length="228" mass="26861">MNTQEVNKARALYYGLFSSLFSFINDNEKYENIQNIITLLSANPIDEHSDKALKAMKIFLQEKGLEKLQEENNEVFFSLSTSFIPTTASFYAEGRDDGKKRVEMTNLILQSKFRKDSENFKEAEDHVSFIFSFLQTLIEQDFSQNENILINDIYINVLNDVIDLFIKKIYSHESSIFYKEAAILLKVFIELERTYLNIKINDNQKIDEEKSFHKSKKSFRKKKKRKET</sequence>
<name>D5V357_ARCNC</name>